<dbReference type="InterPro" id="IPR058498">
    <property type="entry name" value="DUF8185"/>
</dbReference>
<reference evidence="4" key="1">
    <citation type="submission" date="2015-06" db="EMBL/GenBank/DDBJ databases">
        <title>Complete genome sequence and metabolic analysis of phthalate degradation pathway in Gordonia sp. QH-11.</title>
        <authorList>
            <person name="Jin D."/>
            <person name="Kong X."/>
            <person name="Bai Z."/>
        </authorList>
    </citation>
    <scope>NUCLEOTIDE SEQUENCE [LARGE SCALE GENOMIC DNA]</scope>
    <source>
        <strain evidence="4">QH-11</strain>
    </source>
</reference>
<evidence type="ECO:0000313" key="4">
    <source>
        <dbReference type="Proteomes" id="UP000063789"/>
    </source>
</evidence>
<gene>
    <name evidence="3" type="ORF">ACH46_08095</name>
</gene>
<dbReference type="RefSeq" id="WP_062395141.1">
    <property type="nucleotide sequence ID" value="NZ_CP011853.1"/>
</dbReference>
<accession>A0A0N9MVJ4</accession>
<dbReference type="Proteomes" id="UP000063789">
    <property type="component" value="Chromosome"/>
</dbReference>
<dbReference type="AlphaFoldDB" id="A0A0N9MVJ4"/>
<feature type="domain" description="DUF8010" evidence="1">
    <location>
        <begin position="7"/>
        <end position="100"/>
    </location>
</feature>
<dbReference type="Pfam" id="PF26035">
    <property type="entry name" value="DUF8010"/>
    <property type="match status" value="1"/>
</dbReference>
<dbReference type="PATRIC" id="fig|1136941.3.peg.1650"/>
<reference evidence="3 4" key="2">
    <citation type="journal article" date="2017" name="Int. J. Syst. Evol. Microbiol.">
        <title>Gordonia phthalatica sp. nov., a di-n-butyl phthalate-degrading bacterium isolated from activated sludge.</title>
        <authorList>
            <person name="Jin D."/>
            <person name="Kong X."/>
            <person name="Jia M."/>
            <person name="Yu X."/>
            <person name="Wang X."/>
            <person name="Zhuang X."/>
            <person name="Deng Y."/>
            <person name="Bai Z."/>
        </authorList>
    </citation>
    <scope>NUCLEOTIDE SEQUENCE [LARGE SCALE GENOMIC DNA]</scope>
    <source>
        <strain evidence="3 4">QH-11</strain>
    </source>
</reference>
<evidence type="ECO:0000259" key="2">
    <source>
        <dbReference type="Pfam" id="PF26572"/>
    </source>
</evidence>
<name>A0A0N9MVJ4_9ACTN</name>
<dbReference type="Pfam" id="PF26572">
    <property type="entry name" value="DUF8185"/>
    <property type="match status" value="1"/>
</dbReference>
<dbReference type="InterPro" id="IPR058323">
    <property type="entry name" value="DUF8010"/>
</dbReference>
<evidence type="ECO:0000313" key="3">
    <source>
        <dbReference type="EMBL" id="ALG86716.1"/>
    </source>
</evidence>
<dbReference type="KEGG" id="goq:ACH46_08095"/>
<evidence type="ECO:0000259" key="1">
    <source>
        <dbReference type="Pfam" id="PF26035"/>
    </source>
</evidence>
<dbReference type="EMBL" id="CP011853">
    <property type="protein sequence ID" value="ALG86716.1"/>
    <property type="molecule type" value="Genomic_DNA"/>
</dbReference>
<sequence>MDGGVEHVLHPHGPSDRTDVAAFLDRARRVDDSGVLRAQQRADGRVGLWIRTGFDILATRSVFGTVTPSDVIADVGAMTASLPGGGPVSLGFALPGAWQGALPPADGFIHLDDVPARDLVALSRSGADVARNESGALGMASSLLDQTVLEVSAHDADGAAVGEVAKVTMRAVFSLTAMGFVRDADGHEISETSPLERIAADEPVRVRVSSSWVRVDARFGSVYQRRSVLNLGVV</sequence>
<keyword evidence="4" id="KW-1185">Reference proteome</keyword>
<proteinExistence type="predicted"/>
<organism evidence="3 4">
    <name type="scientific">Gordonia phthalatica</name>
    <dbReference type="NCBI Taxonomy" id="1136941"/>
    <lineage>
        <taxon>Bacteria</taxon>
        <taxon>Bacillati</taxon>
        <taxon>Actinomycetota</taxon>
        <taxon>Actinomycetes</taxon>
        <taxon>Mycobacteriales</taxon>
        <taxon>Gordoniaceae</taxon>
        <taxon>Gordonia</taxon>
    </lineage>
</organism>
<dbReference type="STRING" id="1136941.ACH46_08095"/>
<feature type="domain" description="DUF8185" evidence="2">
    <location>
        <begin position="103"/>
        <end position="227"/>
    </location>
</feature>
<protein>
    <submittedName>
        <fullName evidence="3">Uncharacterized protein</fullName>
    </submittedName>
</protein>
<dbReference type="OrthoDB" id="5178111at2"/>